<dbReference type="OMA" id="VPRVGCV"/>
<organism evidence="2 3">
    <name type="scientific">Leptomonas pyrrhocoris</name>
    <name type="common">Firebug parasite</name>
    <dbReference type="NCBI Taxonomy" id="157538"/>
    <lineage>
        <taxon>Eukaryota</taxon>
        <taxon>Discoba</taxon>
        <taxon>Euglenozoa</taxon>
        <taxon>Kinetoplastea</taxon>
        <taxon>Metakinetoplastina</taxon>
        <taxon>Trypanosomatida</taxon>
        <taxon>Trypanosomatidae</taxon>
        <taxon>Leishmaniinae</taxon>
        <taxon>Leptomonas</taxon>
    </lineage>
</organism>
<evidence type="ECO:0000256" key="1">
    <source>
        <dbReference type="SAM" id="MobiDB-lite"/>
    </source>
</evidence>
<dbReference type="OrthoDB" id="272831at2759"/>
<reference evidence="2 3" key="1">
    <citation type="submission" date="2015-07" db="EMBL/GenBank/DDBJ databases">
        <title>High-quality genome of monoxenous trypanosomatid Leptomonas pyrrhocoris.</title>
        <authorList>
            <person name="Flegontov P."/>
            <person name="Butenko A."/>
            <person name="Firsov S."/>
            <person name="Vlcek C."/>
            <person name="Logacheva M.D."/>
            <person name="Field M."/>
            <person name="Filatov D."/>
            <person name="Flegontova O."/>
            <person name="Gerasimov E."/>
            <person name="Jackson A.P."/>
            <person name="Kelly S."/>
            <person name="Opperdoes F."/>
            <person name="O'Reilly A."/>
            <person name="Votypka J."/>
            <person name="Yurchenko V."/>
            <person name="Lukes J."/>
        </authorList>
    </citation>
    <scope>NUCLEOTIDE SEQUENCE [LARGE SCALE GENOMIC DNA]</scope>
    <source>
        <strain evidence="2">H10</strain>
    </source>
</reference>
<feature type="compositionally biased region" description="Polar residues" evidence="1">
    <location>
        <begin position="324"/>
        <end position="338"/>
    </location>
</feature>
<gene>
    <name evidence="2" type="ORF">ABB37_00694</name>
</gene>
<dbReference type="RefSeq" id="XP_015664996.1">
    <property type="nucleotide sequence ID" value="XM_015796988.1"/>
</dbReference>
<keyword evidence="3" id="KW-1185">Reference proteome</keyword>
<feature type="region of interest" description="Disordered" evidence="1">
    <location>
        <begin position="149"/>
        <end position="172"/>
    </location>
</feature>
<evidence type="ECO:0000313" key="3">
    <source>
        <dbReference type="Proteomes" id="UP000037923"/>
    </source>
</evidence>
<feature type="region of interest" description="Disordered" evidence="1">
    <location>
        <begin position="279"/>
        <end position="301"/>
    </location>
</feature>
<proteinExistence type="predicted"/>
<feature type="region of interest" description="Disordered" evidence="1">
    <location>
        <begin position="315"/>
        <end position="340"/>
    </location>
</feature>
<feature type="compositionally biased region" description="Gly residues" evidence="1">
    <location>
        <begin position="292"/>
        <end position="301"/>
    </location>
</feature>
<dbReference type="GeneID" id="26900991"/>
<comment type="caution">
    <text evidence="2">The sequence shown here is derived from an EMBL/GenBank/DDBJ whole genome shotgun (WGS) entry which is preliminary data.</text>
</comment>
<name>A0A0M9GAY8_LEPPY</name>
<dbReference type="VEuPathDB" id="TriTrypDB:LpyrH10_01_6940"/>
<dbReference type="Proteomes" id="UP000037923">
    <property type="component" value="Unassembled WGS sequence"/>
</dbReference>
<dbReference type="AlphaFoldDB" id="A0A0M9GAY8"/>
<dbReference type="EMBL" id="LGTL01000001">
    <property type="protein sequence ID" value="KPA86557.1"/>
    <property type="molecule type" value="Genomic_DNA"/>
</dbReference>
<feature type="region of interest" description="Disordered" evidence="1">
    <location>
        <begin position="573"/>
        <end position="595"/>
    </location>
</feature>
<evidence type="ECO:0000313" key="2">
    <source>
        <dbReference type="EMBL" id="KPA86557.1"/>
    </source>
</evidence>
<protein>
    <submittedName>
        <fullName evidence="2">Uncharacterized protein</fullName>
    </submittedName>
</protein>
<accession>A0A0M9GAY8</accession>
<sequence length="735" mass="75940">MTTAKDSASATAAPAIPTMLPTTCGEETDLPGVPRVGCVAAVSYKPDALFGFAASIIATADSVAILGPDLDQRRYGRHCLFTRHLWRPASLVESAAAGGQSVVAAGSASISSPPSSPLTAATTARMLSHADGSGVNIIALTACSLSPSLPLPPTDTSSNRTTHQEQQRQKKSAVSDAVAVAVAWADVAMQHHVAVLVLHLKHVLSPSWAGEADGSLVRVVAHDALPLPPAQSVLRLFYHPAMTAPPSQAATDAAEVSAPSKHVMMCSLFSSWTGFSVAGQPSHADSNTNNAGGAGPSGGTVGNVVKKSNVAVLNGTGGGGAAESPTSSASPGKTTATAANPRRLGQLRFITVSVAVSHNATAPDTDGDEALTVTATPSSLSDVAPWLLAFQVDRVVCAFTVQSASTRVIAAAGTTDGRVFLLGPTSHRLVRRVSGPVADMTFVRTRPSKADTASRNAVVDEIIEDAVSEDALKNVSFTSAADAEFARRDESAFVALVVLDSAGHLLVLRAVNSGAAITQTVPDLPQIITLANGQKQTLTFVSPSMANLEEAPQVSSKNFLDLSSLRHFIGRSRAAPPRKAGRSTSPSNAPLASSSLTATPVNQSFAASSEDEPILSGHILSRGLLCVANIESGKGGSELVVSTMGQVIVSVPFNPTEGCFRIAGFTVTPAPMFYVGFVDFFADGNPTLVMAGLKNVLVASRPPSTLRERAQLLLRLLSKKELERRHSDSDDGVEG</sequence>
<feature type="compositionally biased region" description="Low complexity" evidence="1">
    <location>
        <begin position="583"/>
        <end position="595"/>
    </location>
</feature>